<evidence type="ECO:0000256" key="7">
    <source>
        <dbReference type="ARBA" id="ARBA00022989"/>
    </source>
</evidence>
<evidence type="ECO:0000256" key="1">
    <source>
        <dbReference type="ARBA" id="ARBA00004370"/>
    </source>
</evidence>
<dbReference type="OrthoDB" id="18574at2759"/>
<keyword evidence="6" id="KW-0496">Mitochondrion</keyword>
<evidence type="ECO:0000256" key="2">
    <source>
        <dbReference type="ARBA" id="ARBA00006375"/>
    </source>
</evidence>
<keyword evidence="11" id="KW-1185">Reference proteome</keyword>
<organism evidence="10 11">
    <name type="scientific">Cytospora chrysosperma</name>
    <name type="common">Cytospora canker fungus</name>
    <name type="synonym">Sphaeria chrysosperma</name>
    <dbReference type="NCBI Taxonomy" id="252740"/>
    <lineage>
        <taxon>Eukaryota</taxon>
        <taxon>Fungi</taxon>
        <taxon>Dikarya</taxon>
        <taxon>Ascomycota</taxon>
        <taxon>Pezizomycotina</taxon>
        <taxon>Sordariomycetes</taxon>
        <taxon>Sordariomycetidae</taxon>
        <taxon>Diaporthales</taxon>
        <taxon>Cytosporaceae</taxon>
        <taxon>Cytospora</taxon>
    </lineage>
</organism>
<sequence>MALWATYSAALVLTLNHSMVIYLQNVLGILWVDGSQEGASSGATFLVAAASTVIATVMTYPFRRAKTISQVAAPESTKSELAEEDVEEPESKVKIVSRRLHRLAEELILRQYTG</sequence>
<evidence type="ECO:0000256" key="4">
    <source>
        <dbReference type="ARBA" id="ARBA00022692"/>
    </source>
</evidence>
<keyword evidence="7 9" id="KW-1133">Transmembrane helix</keyword>
<proteinExistence type="inferred from homology"/>
<keyword evidence="5" id="KW-0677">Repeat</keyword>
<comment type="caution">
    <text evidence="10">The sequence shown here is derived from an EMBL/GenBank/DDBJ whole genome shotgun (WGS) entry which is preliminary data.</text>
</comment>
<dbReference type="SUPFAM" id="SSF103506">
    <property type="entry name" value="Mitochondrial carrier"/>
    <property type="match status" value="1"/>
</dbReference>
<accession>A0A423W494</accession>
<keyword evidence="3" id="KW-0813">Transport</keyword>
<reference evidence="10 11" key="1">
    <citation type="submission" date="2015-09" db="EMBL/GenBank/DDBJ databases">
        <title>Host preference determinants of Valsa canker pathogens revealed by comparative genomics.</title>
        <authorList>
            <person name="Yin Z."/>
            <person name="Huang L."/>
        </authorList>
    </citation>
    <scope>NUCLEOTIDE SEQUENCE [LARGE SCALE GENOMIC DNA]</scope>
    <source>
        <strain evidence="10 11">YSFL</strain>
    </source>
</reference>
<dbReference type="GO" id="GO:0015217">
    <property type="term" value="F:ADP transmembrane transporter activity"/>
    <property type="evidence" value="ECO:0007669"/>
    <property type="project" value="TreeGrafter"/>
</dbReference>
<dbReference type="AlphaFoldDB" id="A0A423W494"/>
<dbReference type="EMBL" id="LJZO01000014">
    <property type="protein sequence ID" value="ROV98168.1"/>
    <property type="molecule type" value="Genomic_DNA"/>
</dbReference>
<comment type="subcellular location">
    <subcellularLocation>
        <location evidence="1">Membrane</location>
    </subcellularLocation>
</comment>
<name>A0A423W494_CYTCH</name>
<comment type="similarity">
    <text evidence="2">Belongs to the mitochondrial carrier (TC 2.A.29) family.</text>
</comment>
<dbReference type="PANTHER" id="PTHR45939">
    <property type="entry name" value="PEROXISOMAL MEMBRANE PROTEIN PMP34-RELATED"/>
    <property type="match status" value="1"/>
</dbReference>
<evidence type="ECO:0000313" key="10">
    <source>
        <dbReference type="EMBL" id="ROV98168.1"/>
    </source>
</evidence>
<dbReference type="GO" id="GO:0016020">
    <property type="term" value="C:membrane"/>
    <property type="evidence" value="ECO:0007669"/>
    <property type="project" value="UniProtKB-SubCell"/>
</dbReference>
<evidence type="ECO:0000256" key="9">
    <source>
        <dbReference type="SAM" id="Phobius"/>
    </source>
</evidence>
<dbReference type="InterPro" id="IPR052217">
    <property type="entry name" value="Mito/Peroxisomal_Carrier"/>
</dbReference>
<dbReference type="STRING" id="252740.A0A423W494"/>
<evidence type="ECO:0000313" key="11">
    <source>
        <dbReference type="Proteomes" id="UP000284375"/>
    </source>
</evidence>
<protein>
    <submittedName>
        <fullName evidence="10">Uncharacterized protein</fullName>
    </submittedName>
</protein>
<evidence type="ECO:0000256" key="8">
    <source>
        <dbReference type="ARBA" id="ARBA00023136"/>
    </source>
</evidence>
<dbReference type="InterPro" id="IPR023395">
    <property type="entry name" value="MCP_dom_sf"/>
</dbReference>
<keyword evidence="8 9" id="KW-0472">Membrane</keyword>
<feature type="transmembrane region" description="Helical" evidence="9">
    <location>
        <begin position="42"/>
        <end position="62"/>
    </location>
</feature>
<evidence type="ECO:0000256" key="6">
    <source>
        <dbReference type="ARBA" id="ARBA00022792"/>
    </source>
</evidence>
<evidence type="ECO:0000256" key="5">
    <source>
        <dbReference type="ARBA" id="ARBA00022737"/>
    </source>
</evidence>
<keyword evidence="6" id="KW-0999">Mitochondrion inner membrane</keyword>
<dbReference type="Proteomes" id="UP000284375">
    <property type="component" value="Unassembled WGS sequence"/>
</dbReference>
<dbReference type="PANTHER" id="PTHR45939:SF2">
    <property type="entry name" value="CARRIER PROTEIN, PUTATIVE (AFU_ORTHOLOGUE AFUA_2G13870)-RELATED"/>
    <property type="match status" value="1"/>
</dbReference>
<evidence type="ECO:0000256" key="3">
    <source>
        <dbReference type="ARBA" id="ARBA00022448"/>
    </source>
</evidence>
<keyword evidence="4 9" id="KW-0812">Transmembrane</keyword>
<gene>
    <name evidence="10" type="ORF">VSDG_04500</name>
</gene>